<feature type="transmembrane region" description="Helical" evidence="1">
    <location>
        <begin position="444"/>
        <end position="468"/>
    </location>
</feature>
<evidence type="ECO:0000313" key="2">
    <source>
        <dbReference type="EMBL" id="RAK22830.1"/>
    </source>
</evidence>
<evidence type="ECO:0000256" key="1">
    <source>
        <dbReference type="SAM" id="Phobius"/>
    </source>
</evidence>
<dbReference type="EMBL" id="QLMG01000002">
    <property type="protein sequence ID" value="RAK22830.1"/>
    <property type="molecule type" value="Genomic_DNA"/>
</dbReference>
<keyword evidence="1" id="KW-0812">Transmembrane</keyword>
<feature type="transmembrane region" description="Helical" evidence="1">
    <location>
        <begin position="283"/>
        <end position="303"/>
    </location>
</feature>
<feature type="transmembrane region" description="Helical" evidence="1">
    <location>
        <begin position="12"/>
        <end position="30"/>
    </location>
</feature>
<dbReference type="OrthoDB" id="7832851at2"/>
<dbReference type="RefSeq" id="WP_009506778.1">
    <property type="nucleotide sequence ID" value="NZ_LIGK01000004.1"/>
</dbReference>
<feature type="transmembrane region" description="Helical" evidence="1">
    <location>
        <begin position="133"/>
        <end position="161"/>
    </location>
</feature>
<feature type="transmembrane region" description="Helical" evidence="1">
    <location>
        <begin position="329"/>
        <end position="350"/>
    </location>
</feature>
<feature type="transmembrane region" description="Helical" evidence="1">
    <location>
        <begin position="182"/>
        <end position="207"/>
    </location>
</feature>
<feature type="transmembrane region" description="Helical" evidence="1">
    <location>
        <begin position="258"/>
        <end position="277"/>
    </location>
</feature>
<comment type="caution">
    <text evidence="2">The sequence shown here is derived from an EMBL/GenBank/DDBJ whole genome shotgun (WGS) entry which is preliminary data.</text>
</comment>
<evidence type="ECO:0008006" key="4">
    <source>
        <dbReference type="Google" id="ProtNLM"/>
    </source>
</evidence>
<evidence type="ECO:0000313" key="3">
    <source>
        <dbReference type="Proteomes" id="UP000249165"/>
    </source>
</evidence>
<reference evidence="2 3" key="1">
    <citation type="submission" date="2018-06" db="EMBL/GenBank/DDBJ databases">
        <title>Genomic Encyclopedia of Archaeal and Bacterial Type Strains, Phase II (KMG-II): from individual species to whole genera.</title>
        <authorList>
            <person name="Goeker M."/>
        </authorList>
    </citation>
    <scope>NUCLEOTIDE SEQUENCE [LARGE SCALE GENOMIC DNA]</scope>
    <source>
        <strain evidence="2 3">DSM 22011</strain>
    </source>
</reference>
<organism evidence="2 3">
    <name type="scientific">Salipiger aestuarii</name>
    <dbReference type="NCBI Taxonomy" id="568098"/>
    <lineage>
        <taxon>Bacteria</taxon>
        <taxon>Pseudomonadati</taxon>
        <taxon>Pseudomonadota</taxon>
        <taxon>Alphaproteobacteria</taxon>
        <taxon>Rhodobacterales</taxon>
        <taxon>Roseobacteraceae</taxon>
        <taxon>Salipiger</taxon>
    </lineage>
</organism>
<feature type="transmembrane region" description="Helical" evidence="1">
    <location>
        <begin position="42"/>
        <end position="58"/>
    </location>
</feature>
<accession>A0A327YPG6</accession>
<sequence>MTTLPQSAPTPVLHKLIGLLLIAVTALVTLREWGHTSLADPLTFALWTVLVAVLFPTVRPGRKGFVVVAVALTAMLIWRVPDWQEIVARAMVSGTFIAAFFTALATLRSAAEPSPEIREAGSFLARQPPGRRYLALTLGGTAFALLLNYGSITLLGSLATAAAREEPDAEIRGHRRRRMLLAIQRGFVTSLPWSPLGFSVAITTALIPGATWAGIILPALGTALLMAFVGWGIDTLFKPRLTTTPPPRGRPDNNWAKLKPLAWLLAILVVSTAVLGWLTGLRIIALVLVIAPVMALAWTVMQVRQGRLPLRIRLRDYAFREMPAYRSEVLLLTMAGYIGTVGAPLLAPLVKASGFHPEDLPTWVVLVGLVWIIPLLGQFAMNPIIVVTLIAPLLPSTAELGISPAALVTAITAGWALGGVSSPFTATTLLIGAFGDVSARHVGVIWNGAYMLVLLAAVPLWVLAYAYLFG</sequence>
<name>A0A327YPG6_9RHOB</name>
<gene>
    <name evidence="2" type="ORF">ATI53_10027</name>
</gene>
<feature type="transmembrane region" description="Helical" evidence="1">
    <location>
        <begin position="406"/>
        <end position="432"/>
    </location>
</feature>
<feature type="transmembrane region" description="Helical" evidence="1">
    <location>
        <begin position="64"/>
        <end position="80"/>
    </location>
</feature>
<keyword evidence="3" id="KW-1185">Reference proteome</keyword>
<feature type="transmembrane region" description="Helical" evidence="1">
    <location>
        <begin position="213"/>
        <end position="237"/>
    </location>
</feature>
<dbReference type="AlphaFoldDB" id="A0A327YPG6"/>
<keyword evidence="1" id="KW-1133">Transmembrane helix</keyword>
<keyword evidence="1" id="KW-0472">Membrane</keyword>
<dbReference type="Proteomes" id="UP000249165">
    <property type="component" value="Unassembled WGS sequence"/>
</dbReference>
<feature type="transmembrane region" description="Helical" evidence="1">
    <location>
        <begin position="362"/>
        <end position="394"/>
    </location>
</feature>
<protein>
    <recommendedName>
        <fullName evidence="4">H+/citrate symporter</fullName>
    </recommendedName>
</protein>
<proteinExistence type="predicted"/>